<dbReference type="Proteomes" id="UP000661077">
    <property type="component" value="Unassembled WGS sequence"/>
</dbReference>
<dbReference type="EMBL" id="JAEVLS010000002">
    <property type="protein sequence ID" value="MBM0104589.1"/>
    <property type="molecule type" value="Genomic_DNA"/>
</dbReference>
<dbReference type="SUPFAM" id="SSF51735">
    <property type="entry name" value="NAD(P)-binding Rossmann-fold domains"/>
    <property type="match status" value="1"/>
</dbReference>
<feature type="domain" description="Enoyl reductase (ER)" evidence="1">
    <location>
        <begin position="10"/>
        <end position="328"/>
    </location>
</feature>
<accession>A0ABS1WUD7</accession>
<dbReference type="Pfam" id="PF13602">
    <property type="entry name" value="ADH_zinc_N_2"/>
    <property type="match status" value="1"/>
</dbReference>
<dbReference type="Gene3D" id="3.40.50.720">
    <property type="entry name" value="NAD(P)-binding Rossmann-like Domain"/>
    <property type="match status" value="1"/>
</dbReference>
<name>A0ABS1WUD7_9GAMM</name>
<dbReference type="PROSITE" id="PS01162">
    <property type="entry name" value="QOR_ZETA_CRYSTAL"/>
    <property type="match status" value="1"/>
</dbReference>
<dbReference type="InterPro" id="IPR002364">
    <property type="entry name" value="Quin_OxRdtase/zeta-crystal_CS"/>
</dbReference>
<proteinExistence type="predicted"/>
<evidence type="ECO:0000313" key="2">
    <source>
        <dbReference type="EMBL" id="MBM0104589.1"/>
    </source>
</evidence>
<dbReference type="SMART" id="SM00829">
    <property type="entry name" value="PKS_ER"/>
    <property type="match status" value="1"/>
</dbReference>
<dbReference type="PANTHER" id="PTHR11695">
    <property type="entry name" value="ALCOHOL DEHYDROGENASE RELATED"/>
    <property type="match status" value="1"/>
</dbReference>
<keyword evidence="3" id="KW-1185">Reference proteome</keyword>
<protein>
    <submittedName>
        <fullName evidence="2">NAD(P)-dependent alcohol dehydrogenase</fullName>
    </submittedName>
</protein>
<evidence type="ECO:0000313" key="3">
    <source>
        <dbReference type="Proteomes" id="UP000661077"/>
    </source>
</evidence>
<dbReference type="InterPro" id="IPR050700">
    <property type="entry name" value="YIM1/Zinc_Alcohol_DH_Fams"/>
</dbReference>
<evidence type="ECO:0000259" key="1">
    <source>
        <dbReference type="SMART" id="SM00829"/>
    </source>
</evidence>
<dbReference type="InterPro" id="IPR013154">
    <property type="entry name" value="ADH-like_N"/>
</dbReference>
<reference evidence="2 3" key="1">
    <citation type="journal article" date="2021" name="Int. J. Syst. Evol. Microbiol.">
        <title>Steroidobacter gossypii sp. nov., isolated from soil of cotton cropping field.</title>
        <authorList>
            <person name="Huang R."/>
            <person name="Yang S."/>
            <person name="Zhen C."/>
            <person name="Liu W."/>
        </authorList>
    </citation>
    <scope>NUCLEOTIDE SEQUENCE [LARGE SCALE GENOMIC DNA]</scope>
    <source>
        <strain evidence="2 3">S1-65</strain>
    </source>
</reference>
<sequence length="330" mass="36036">MKAIVFYEYGAPEVLQVQEIEKPVPRAGEVLVRVRAASVNPADHYLMRGRPYVFRMMSGWTRPKVNGIGQDFAGVVEGVGSGVDALRTGDEVFGEVAGQFSDVTRSFAEYIRVSAASVVTKPSNVSFAEAAAVPLAGRTALHALRDCGRIQPGQHVLINGAGGGVGVFAVQLAKHFGATVTAVCSESKGGLLRELGADRIIDYRQQDFTAERVSYDLIVDMVSSQSVRRCRRVLATHGTYVWVGAPDTDRWLGPLRPMFAVLWMSVLGGRQRWRCAATPQLPDDLMFLARLLADGKLRPVIDRRYPLEHGADAIRYLEQGHACGKIVIEV</sequence>
<gene>
    <name evidence="2" type="ORF">JM946_07510</name>
</gene>
<dbReference type="InterPro" id="IPR011032">
    <property type="entry name" value="GroES-like_sf"/>
</dbReference>
<dbReference type="RefSeq" id="WP_203166591.1">
    <property type="nucleotide sequence ID" value="NZ_JAEVLS010000002.1"/>
</dbReference>
<organism evidence="2 3">
    <name type="scientific">Steroidobacter gossypii</name>
    <dbReference type="NCBI Taxonomy" id="2805490"/>
    <lineage>
        <taxon>Bacteria</taxon>
        <taxon>Pseudomonadati</taxon>
        <taxon>Pseudomonadota</taxon>
        <taxon>Gammaproteobacteria</taxon>
        <taxon>Steroidobacterales</taxon>
        <taxon>Steroidobacteraceae</taxon>
        <taxon>Steroidobacter</taxon>
    </lineage>
</organism>
<dbReference type="SUPFAM" id="SSF50129">
    <property type="entry name" value="GroES-like"/>
    <property type="match status" value="1"/>
</dbReference>
<comment type="caution">
    <text evidence="2">The sequence shown here is derived from an EMBL/GenBank/DDBJ whole genome shotgun (WGS) entry which is preliminary data.</text>
</comment>
<dbReference type="InterPro" id="IPR036291">
    <property type="entry name" value="NAD(P)-bd_dom_sf"/>
</dbReference>
<dbReference type="Pfam" id="PF08240">
    <property type="entry name" value="ADH_N"/>
    <property type="match status" value="1"/>
</dbReference>
<dbReference type="CDD" id="cd08267">
    <property type="entry name" value="MDR1"/>
    <property type="match status" value="1"/>
</dbReference>
<dbReference type="InterPro" id="IPR020843">
    <property type="entry name" value="ER"/>
</dbReference>
<dbReference type="PANTHER" id="PTHR11695:SF648">
    <property type="entry name" value="ZINC-BINDING OXIDOREDUCTASE"/>
    <property type="match status" value="1"/>
</dbReference>
<dbReference type="Gene3D" id="3.90.180.10">
    <property type="entry name" value="Medium-chain alcohol dehydrogenases, catalytic domain"/>
    <property type="match status" value="1"/>
</dbReference>